<proteinExistence type="predicted"/>
<sequence>MCKDEVNVIVEQCSPEALEKAISLVYRRLLANLLLDPDNPKFQIVRKENNFIRNILTQIPDSVVDSLFNSIGYKLQKNSDSEPIYVFDGDKEKIKTSDRFLSRIEEKIEEVKNKKILFHPLPLESRANEKTEERREAILQEIRRDAEERQKGFNEEKFSSSNDLFNQDDFKSVEHLKEISRRTLLNTGRIRNSLFEGRHYTLRRMTHGRVYACKERCGIDCLEAHWHLFSGKNLMYSFVAHLSPDASKVLHLGVEHGYQYNSLPGTKNFGKTVLFSSKRINSNDGSLEFLEHPDKSCESCVYCGVPFSELFL</sequence>
<evidence type="ECO:0000259" key="1">
    <source>
        <dbReference type="Pfam" id="PF09409"/>
    </source>
</evidence>
<dbReference type="CDD" id="cd09212">
    <property type="entry name" value="PUB"/>
    <property type="match status" value="1"/>
</dbReference>
<organism evidence="2 3">
    <name type="scientific">Trypanosoma theileri</name>
    <dbReference type="NCBI Taxonomy" id="67003"/>
    <lineage>
        <taxon>Eukaryota</taxon>
        <taxon>Discoba</taxon>
        <taxon>Euglenozoa</taxon>
        <taxon>Kinetoplastea</taxon>
        <taxon>Metakinetoplastina</taxon>
        <taxon>Trypanosomatida</taxon>
        <taxon>Trypanosomatidae</taxon>
        <taxon>Trypanosoma</taxon>
    </lineage>
</organism>
<dbReference type="VEuPathDB" id="TriTrypDB:TM35_000461000"/>
<protein>
    <recommendedName>
        <fullName evidence="1">PUB domain-containing protein</fullName>
    </recommendedName>
</protein>
<dbReference type="Proteomes" id="UP000192257">
    <property type="component" value="Unassembled WGS sequence"/>
</dbReference>
<dbReference type="OrthoDB" id="336240at2759"/>
<reference evidence="2 3" key="1">
    <citation type="submission" date="2017-03" db="EMBL/GenBank/DDBJ databases">
        <title>An alternative strategy for trypanosome survival in the mammalian bloodstream revealed through genome and transcriptome analysis of the ubiquitous bovine parasite Trypanosoma (Megatrypanum) theileri.</title>
        <authorList>
            <person name="Kelly S."/>
            <person name="Ivens A."/>
            <person name="Mott A."/>
            <person name="O'Neill E."/>
            <person name="Emms D."/>
            <person name="Macleod O."/>
            <person name="Voorheis P."/>
            <person name="Matthews J."/>
            <person name="Matthews K."/>
            <person name="Carrington M."/>
        </authorList>
    </citation>
    <scope>NUCLEOTIDE SEQUENCE [LARGE SCALE GENOMIC DNA]</scope>
    <source>
        <strain evidence="2">Edinburgh</strain>
    </source>
</reference>
<accession>A0A1X0NI65</accession>
<feature type="domain" description="PUB" evidence="1">
    <location>
        <begin position="16"/>
        <end position="91"/>
    </location>
</feature>
<dbReference type="GeneID" id="39990059"/>
<evidence type="ECO:0000313" key="2">
    <source>
        <dbReference type="EMBL" id="ORC84281.1"/>
    </source>
</evidence>
<keyword evidence="3" id="KW-1185">Reference proteome</keyword>
<dbReference type="InterPro" id="IPR036339">
    <property type="entry name" value="PUB-like_dom_sf"/>
</dbReference>
<dbReference type="AlphaFoldDB" id="A0A1X0NI65"/>
<dbReference type="EMBL" id="NBCO01000046">
    <property type="protein sequence ID" value="ORC84281.1"/>
    <property type="molecule type" value="Genomic_DNA"/>
</dbReference>
<comment type="caution">
    <text evidence="2">The sequence shown here is derived from an EMBL/GenBank/DDBJ whole genome shotgun (WGS) entry which is preliminary data.</text>
</comment>
<dbReference type="Gene3D" id="1.20.58.2190">
    <property type="match status" value="1"/>
</dbReference>
<gene>
    <name evidence="2" type="ORF">TM35_000461000</name>
</gene>
<name>A0A1X0NI65_9TRYP</name>
<dbReference type="Pfam" id="PF09409">
    <property type="entry name" value="PUB"/>
    <property type="match status" value="1"/>
</dbReference>
<evidence type="ECO:0000313" key="3">
    <source>
        <dbReference type="Proteomes" id="UP000192257"/>
    </source>
</evidence>
<dbReference type="RefSeq" id="XP_028878347.1">
    <property type="nucleotide sequence ID" value="XM_029030279.1"/>
</dbReference>
<dbReference type="InterPro" id="IPR018997">
    <property type="entry name" value="PUB_domain"/>
</dbReference>
<dbReference type="SUPFAM" id="SSF143503">
    <property type="entry name" value="PUG domain-like"/>
    <property type="match status" value="1"/>
</dbReference>